<reference evidence="1" key="1">
    <citation type="submission" date="2020-04" db="EMBL/GenBank/DDBJ databases">
        <authorList>
            <person name="Alioto T."/>
            <person name="Alioto T."/>
            <person name="Gomez Garrido J."/>
        </authorList>
    </citation>
    <scope>NUCLEOTIDE SEQUENCE</scope>
    <source>
        <strain evidence="1">A484AB</strain>
    </source>
</reference>
<proteinExistence type="predicted"/>
<name>A0A7D9IZY4_PARCT</name>
<dbReference type="OrthoDB" id="5968803at2759"/>
<evidence type="ECO:0000313" key="1">
    <source>
        <dbReference type="EMBL" id="CAB4018853.1"/>
    </source>
</evidence>
<organism evidence="1 2">
    <name type="scientific">Paramuricea clavata</name>
    <name type="common">Red gorgonian</name>
    <name type="synonym">Violescent sea-whip</name>
    <dbReference type="NCBI Taxonomy" id="317549"/>
    <lineage>
        <taxon>Eukaryota</taxon>
        <taxon>Metazoa</taxon>
        <taxon>Cnidaria</taxon>
        <taxon>Anthozoa</taxon>
        <taxon>Octocorallia</taxon>
        <taxon>Malacalcyonacea</taxon>
        <taxon>Plexauridae</taxon>
        <taxon>Paramuricea</taxon>
    </lineage>
</organism>
<dbReference type="Proteomes" id="UP001152795">
    <property type="component" value="Unassembled WGS sequence"/>
</dbReference>
<comment type="caution">
    <text evidence="1">The sequence shown here is derived from an EMBL/GenBank/DDBJ whole genome shotgun (WGS) entry which is preliminary data.</text>
</comment>
<evidence type="ECO:0000313" key="2">
    <source>
        <dbReference type="Proteomes" id="UP001152795"/>
    </source>
</evidence>
<gene>
    <name evidence="1" type="ORF">PACLA_8A035783</name>
</gene>
<accession>A0A7D9IZY4</accession>
<protein>
    <submittedName>
        <fullName evidence="1">Uncharacterized protein</fullName>
    </submittedName>
</protein>
<dbReference type="PANTHER" id="PTHR33198">
    <property type="entry name" value="ANK_REP_REGION DOMAIN-CONTAINING PROTEIN-RELATED"/>
    <property type="match status" value="1"/>
</dbReference>
<dbReference type="AlphaFoldDB" id="A0A7D9IZY4"/>
<dbReference type="EMBL" id="CACRXK020010197">
    <property type="protein sequence ID" value="CAB4018853.1"/>
    <property type="molecule type" value="Genomic_DNA"/>
</dbReference>
<sequence>MAEQIPAPKPLKLDGNAAENWRRWKKAFELYMTATEKDKKSQKIQCATFLTLAGEAAITVYETLTFEDTEKDKIEPLVAKFEAYFLPKKNVTHERHVFNLRKQKPDESVEQFVMELKRLAKNCEYGELTNSIVKDRIVEGISNDRTRARLLREKDLSLERCMDVCKAAEVADKHMKTLTDKSRKSEEIDAVYSRGRNYRRETHSGLTGNGGKKKFITTD</sequence>
<keyword evidence="2" id="KW-1185">Reference proteome</keyword>
<dbReference type="PANTHER" id="PTHR33198:SF19">
    <property type="entry name" value="CCHC-TYPE DOMAIN-CONTAINING PROTEIN"/>
    <property type="match status" value="1"/>
</dbReference>